<keyword evidence="2" id="KW-1185">Reference proteome</keyword>
<reference evidence="1 2" key="1">
    <citation type="journal article" date="2024" name="J Genomics">
        <title>Draft genome sequencing and assembly of Favolaschia claudopus CIRM-BRFM 2984 isolated from oak limbs.</title>
        <authorList>
            <person name="Navarro D."/>
            <person name="Drula E."/>
            <person name="Chaduli D."/>
            <person name="Cazenave R."/>
            <person name="Ahrendt S."/>
            <person name="Wang J."/>
            <person name="Lipzen A."/>
            <person name="Daum C."/>
            <person name="Barry K."/>
            <person name="Grigoriev I.V."/>
            <person name="Favel A."/>
            <person name="Rosso M.N."/>
            <person name="Martin F."/>
        </authorList>
    </citation>
    <scope>NUCLEOTIDE SEQUENCE [LARGE SCALE GENOMIC DNA]</scope>
    <source>
        <strain evidence="1 2">CIRM-BRFM 2984</strain>
    </source>
</reference>
<organism evidence="1 2">
    <name type="scientific">Favolaschia claudopus</name>
    <dbReference type="NCBI Taxonomy" id="2862362"/>
    <lineage>
        <taxon>Eukaryota</taxon>
        <taxon>Fungi</taxon>
        <taxon>Dikarya</taxon>
        <taxon>Basidiomycota</taxon>
        <taxon>Agaricomycotina</taxon>
        <taxon>Agaricomycetes</taxon>
        <taxon>Agaricomycetidae</taxon>
        <taxon>Agaricales</taxon>
        <taxon>Marasmiineae</taxon>
        <taxon>Mycenaceae</taxon>
        <taxon>Favolaschia</taxon>
    </lineage>
</organism>
<evidence type="ECO:0000313" key="1">
    <source>
        <dbReference type="EMBL" id="KAK7022485.1"/>
    </source>
</evidence>
<protein>
    <recommendedName>
        <fullName evidence="3">BTB domain-containing protein</fullName>
    </recommendedName>
</protein>
<comment type="caution">
    <text evidence="1">The sequence shown here is derived from an EMBL/GenBank/DDBJ whole genome shotgun (WGS) entry which is preliminary data.</text>
</comment>
<proteinExistence type="predicted"/>
<accession>A0AAW0B968</accession>
<name>A0AAW0B968_9AGAR</name>
<sequence length="317" mass="35947">MAPPPPLLIPTRSARFYENIPGYLVFLVETTLFRVEPNTIYRSSEVLRDIAESPGPDGSRQVPSDANPIPLPPQVGAMAFEVFLRVVHADPPNMEDYNSETFVPLILSVLELGRFLISPVTKNHALQMIKARSYCFDPTMLISLSYQYRSRLFFVNAFRRLVASDLRDLSYEQTDLLGMRVYVAFARLKESLAQHRAILAAEEPLFAKETKDETGGKNIKVGPCHHPGCKDHQSCEEDWHCVWWNGIGRSLLDGRNPLSWTESVKKLEAMHFGRMHLGCRQIILEYIDEDQLNGHGRVYDMIDAVSGMLLADIVEDN</sequence>
<gene>
    <name evidence="1" type="ORF">R3P38DRAFT_2533272</name>
</gene>
<evidence type="ECO:0008006" key="3">
    <source>
        <dbReference type="Google" id="ProtNLM"/>
    </source>
</evidence>
<dbReference type="EMBL" id="JAWWNJ010000037">
    <property type="protein sequence ID" value="KAK7022485.1"/>
    <property type="molecule type" value="Genomic_DNA"/>
</dbReference>
<dbReference type="AlphaFoldDB" id="A0AAW0B968"/>
<evidence type="ECO:0000313" key="2">
    <source>
        <dbReference type="Proteomes" id="UP001362999"/>
    </source>
</evidence>
<dbReference type="Proteomes" id="UP001362999">
    <property type="component" value="Unassembled WGS sequence"/>
</dbReference>